<evidence type="ECO:0000313" key="1">
    <source>
        <dbReference type="EMBL" id="CCO05098.1"/>
    </source>
</evidence>
<proteinExistence type="predicted"/>
<dbReference type="EMBL" id="HF545616">
    <property type="protein sequence ID" value="CCO05098.1"/>
    <property type="molecule type" value="Genomic_DNA"/>
</dbReference>
<organism evidence="1 2">
    <name type="scientific">Ruminococcus bicirculans</name>
    <name type="common">ex Wegman et al. 2014</name>
    <dbReference type="NCBI Taxonomy" id="1160721"/>
    <lineage>
        <taxon>Bacteria</taxon>
        <taxon>Bacillati</taxon>
        <taxon>Bacillota</taxon>
        <taxon>Clostridia</taxon>
        <taxon>Eubacteriales</taxon>
        <taxon>Oscillospiraceae</taxon>
        <taxon>Ruminococcus</taxon>
    </lineage>
</organism>
<keyword evidence="2" id="KW-1185">Reference proteome</keyword>
<name>A0ABP1WH53_9FIRM</name>
<dbReference type="Proteomes" id="UP000027600">
    <property type="component" value="Chromosome I"/>
</dbReference>
<evidence type="ECO:0000313" key="2">
    <source>
        <dbReference type="Proteomes" id="UP000027600"/>
    </source>
</evidence>
<sequence>MKSDMEVPMGIFSKLFGTKDSTPEMKNYSFIADIAAFITDNDSDN</sequence>
<accession>A0ABP1WH53</accession>
<evidence type="ECO:0008006" key="3">
    <source>
        <dbReference type="Google" id="ProtNLM"/>
    </source>
</evidence>
<protein>
    <recommendedName>
        <fullName evidence="3">Carrier domain-containing protein</fullName>
    </recommendedName>
</protein>
<reference evidence="1 2" key="1">
    <citation type="journal article" date="2014" name="Int. J. Syst. Evol. Microbiol.">
        <title>Complete genome of a new Firmicutes species belonging to the dominant human colonic microbiota ('Ruminococcus bicirculans') reveals two chromosomes and a selective capacity to utilize plant glucans.</title>
        <authorList>
            <consortium name="NISC Comparative Sequencing Program"/>
            <person name="Wegmann U."/>
            <person name="Louis P."/>
            <person name="Goesmann A."/>
            <person name="Henrissat B."/>
            <person name="Duncan S.H."/>
            <person name="Flint H.J."/>
        </authorList>
    </citation>
    <scope>NUCLEOTIDE SEQUENCE [LARGE SCALE GENOMIC DNA]</scope>
    <source>
        <strain evidence="1 2">80/3</strain>
    </source>
</reference>
<gene>
    <name evidence="1" type="ORF">RBI_I01386</name>
</gene>